<evidence type="ECO:0000313" key="2">
    <source>
        <dbReference type="EMBL" id="EMS62492.1"/>
    </source>
</evidence>
<dbReference type="AlphaFoldDB" id="M7ZQU8"/>
<accession>M7ZQU8</accession>
<evidence type="ECO:0000256" key="1">
    <source>
        <dbReference type="SAM" id="MobiDB-lite"/>
    </source>
</evidence>
<feature type="compositionally biased region" description="Polar residues" evidence="1">
    <location>
        <begin position="167"/>
        <end position="178"/>
    </location>
</feature>
<name>M7ZQU8_TRIUA</name>
<reference evidence="2" key="1">
    <citation type="journal article" date="2013" name="Nature">
        <title>Draft genome of the wheat A-genome progenitor Triticum urartu.</title>
        <authorList>
            <person name="Ling H.Q."/>
            <person name="Zhao S."/>
            <person name="Liu D."/>
            <person name="Wang J."/>
            <person name="Sun H."/>
            <person name="Zhang C."/>
            <person name="Fan H."/>
            <person name="Li D."/>
            <person name="Dong L."/>
            <person name="Tao Y."/>
            <person name="Gao C."/>
            <person name="Wu H."/>
            <person name="Li Y."/>
            <person name="Cui Y."/>
            <person name="Guo X."/>
            <person name="Zheng S."/>
            <person name="Wang B."/>
            <person name="Yu K."/>
            <person name="Liang Q."/>
            <person name="Yang W."/>
            <person name="Lou X."/>
            <person name="Chen J."/>
            <person name="Feng M."/>
            <person name="Jian J."/>
            <person name="Zhang X."/>
            <person name="Luo G."/>
            <person name="Jiang Y."/>
            <person name="Liu J."/>
            <person name="Wang Z."/>
            <person name="Sha Y."/>
            <person name="Zhang B."/>
            <person name="Wu H."/>
            <person name="Tang D."/>
            <person name="Shen Q."/>
            <person name="Xue P."/>
            <person name="Zou S."/>
            <person name="Wang X."/>
            <person name="Liu X."/>
            <person name="Wang F."/>
            <person name="Yang Y."/>
            <person name="An X."/>
            <person name="Dong Z."/>
            <person name="Zhang K."/>
            <person name="Zhang X."/>
            <person name="Luo M.C."/>
            <person name="Dvorak J."/>
            <person name="Tong Y."/>
            <person name="Wang J."/>
            <person name="Yang H."/>
            <person name="Li Z."/>
            <person name="Wang D."/>
            <person name="Zhang A."/>
            <person name="Wang J."/>
        </authorList>
    </citation>
    <scope>NUCLEOTIDE SEQUENCE</scope>
</reference>
<protein>
    <submittedName>
        <fullName evidence="2">Uncharacterized protein</fullName>
    </submittedName>
</protein>
<dbReference type="PANTHER" id="PTHR34802:SF1">
    <property type="entry name" value="CHORISMATE SYNTHASE"/>
    <property type="match status" value="1"/>
</dbReference>
<organism evidence="2">
    <name type="scientific">Triticum urartu</name>
    <name type="common">Red wild einkorn</name>
    <name type="synonym">Crithodium urartu</name>
    <dbReference type="NCBI Taxonomy" id="4572"/>
    <lineage>
        <taxon>Eukaryota</taxon>
        <taxon>Viridiplantae</taxon>
        <taxon>Streptophyta</taxon>
        <taxon>Embryophyta</taxon>
        <taxon>Tracheophyta</taxon>
        <taxon>Spermatophyta</taxon>
        <taxon>Magnoliopsida</taxon>
        <taxon>Liliopsida</taxon>
        <taxon>Poales</taxon>
        <taxon>Poaceae</taxon>
        <taxon>BOP clade</taxon>
        <taxon>Pooideae</taxon>
        <taxon>Triticodae</taxon>
        <taxon>Triticeae</taxon>
        <taxon>Triticinae</taxon>
        <taxon>Triticum</taxon>
    </lineage>
</organism>
<gene>
    <name evidence="2" type="ORF">TRIUR3_04479</name>
</gene>
<dbReference type="EMBL" id="KD082007">
    <property type="protein sequence ID" value="EMS62492.1"/>
    <property type="molecule type" value="Genomic_DNA"/>
</dbReference>
<sequence length="207" mass="23461">MWMEMDRTERIQQMGGTSFYVDVVLKDPYLKFHYYQERILFGSCRLAAMEKFFDMSGTPIEQWLDIATGHFCDSKPSEDLPSKSQLCMVVKNENPGPQNISPGPTVCLMVLFRVYHQNKLPIDSMLHQSYYHFHFLNSTAMPGIPEPAPVTMTCEDLEQAMLAHVASNNSSTQKSAVQSHEAVLDEPTAKQKVAVDKHASHQRGHLV</sequence>
<dbReference type="PANTHER" id="PTHR34802">
    <property type="entry name" value="CHORISMATE SYNTHASE"/>
    <property type="match status" value="1"/>
</dbReference>
<feature type="region of interest" description="Disordered" evidence="1">
    <location>
        <begin position="167"/>
        <end position="207"/>
    </location>
</feature>
<proteinExistence type="predicted"/>
<feature type="compositionally biased region" description="Basic and acidic residues" evidence="1">
    <location>
        <begin position="187"/>
        <end position="199"/>
    </location>
</feature>